<evidence type="ECO:0000256" key="4">
    <source>
        <dbReference type="ARBA" id="ARBA00023163"/>
    </source>
</evidence>
<organism evidence="7 8">
    <name type="scientific">Aphis glycines</name>
    <name type="common">Soybean aphid</name>
    <dbReference type="NCBI Taxonomy" id="307491"/>
    <lineage>
        <taxon>Eukaryota</taxon>
        <taxon>Metazoa</taxon>
        <taxon>Ecdysozoa</taxon>
        <taxon>Arthropoda</taxon>
        <taxon>Hexapoda</taxon>
        <taxon>Insecta</taxon>
        <taxon>Pterygota</taxon>
        <taxon>Neoptera</taxon>
        <taxon>Paraneoptera</taxon>
        <taxon>Hemiptera</taxon>
        <taxon>Sternorrhyncha</taxon>
        <taxon>Aphidomorpha</taxon>
        <taxon>Aphidoidea</taxon>
        <taxon>Aphididae</taxon>
        <taxon>Aphidini</taxon>
        <taxon>Aphis</taxon>
        <taxon>Aphis</taxon>
    </lineage>
</organism>
<comment type="caution">
    <text evidence="7">The sequence shown here is derived from an EMBL/GenBank/DDBJ whole genome shotgun (WGS) entry which is preliminary data.</text>
</comment>
<keyword evidence="3" id="KW-0805">Transcription regulation</keyword>
<evidence type="ECO:0000259" key="6">
    <source>
        <dbReference type="Pfam" id="PF13873"/>
    </source>
</evidence>
<sequence length="254" mass="28984">MNKDKRDRQANFTLSEEKSLVELVLKYGSIIENKETDSDIWKKKSETWELFDSAMVVSSAEEKKEIYKTGGGVVKTFKKIEYFDSIIELLGVSATGLTSNFDSDVVDSSLNNLRQTTSTTVDNNEVDDLLFELEGTNSPNMFDDSELFNQSSLNVVTVEQLEVTPSTSRKPPNWENWTPASLRQPVSDELVTGKKVNIGGLKKKDVYEEQLQLIEVEKKRGCMRFEWEKLEHELKVEALRLEIEIKKKTLSNLS</sequence>
<evidence type="ECO:0000313" key="8">
    <source>
        <dbReference type="Proteomes" id="UP000475862"/>
    </source>
</evidence>
<evidence type="ECO:0000313" key="7">
    <source>
        <dbReference type="EMBL" id="KAE9521513.1"/>
    </source>
</evidence>
<evidence type="ECO:0000256" key="2">
    <source>
        <dbReference type="ARBA" id="ARBA00016807"/>
    </source>
</evidence>
<evidence type="ECO:0000256" key="5">
    <source>
        <dbReference type="ARBA" id="ARBA00025466"/>
    </source>
</evidence>
<name>A0A6G0ST28_APHGL</name>
<keyword evidence="4" id="KW-0804">Transcription</keyword>
<dbReference type="EMBL" id="VYZN01002784">
    <property type="protein sequence ID" value="KAE9521513.1"/>
    <property type="molecule type" value="Genomic_DNA"/>
</dbReference>
<dbReference type="InterPro" id="IPR028002">
    <property type="entry name" value="Myb_DNA-bind_5"/>
</dbReference>
<comment type="function">
    <text evidence="5">Involved in transvection phenomena (= synapsis-dependent gene expression), where the synaptic pairing of chromosomes carrying genes with which zeste interacts influences the expression of these genes. Zeste binds to DNA and stimulates transcription from a nearby promoter.</text>
</comment>
<protein>
    <recommendedName>
        <fullName evidence="2">Regulatory protein zeste</fullName>
    </recommendedName>
</protein>
<dbReference type="OrthoDB" id="6614725at2759"/>
<reference evidence="7 8" key="1">
    <citation type="submission" date="2019-08" db="EMBL/GenBank/DDBJ databases">
        <title>The genome of the soybean aphid Biotype 1, its phylome, world population structure and adaptation to the North American continent.</title>
        <authorList>
            <person name="Giordano R."/>
            <person name="Donthu R.K."/>
            <person name="Hernandez A.G."/>
            <person name="Wright C.L."/>
            <person name="Zimin A.V."/>
        </authorList>
    </citation>
    <scope>NUCLEOTIDE SEQUENCE [LARGE SCALE GENOMIC DNA]</scope>
    <source>
        <tissue evidence="7">Whole aphids</tissue>
    </source>
</reference>
<accession>A0A6G0ST28</accession>
<keyword evidence="8" id="KW-1185">Reference proteome</keyword>
<comment type="subunit">
    <text evidence="1">Self-associates forming complexes of several hundred monomers.</text>
</comment>
<evidence type="ECO:0000256" key="3">
    <source>
        <dbReference type="ARBA" id="ARBA00023015"/>
    </source>
</evidence>
<evidence type="ECO:0000256" key="1">
    <source>
        <dbReference type="ARBA" id="ARBA00011764"/>
    </source>
</evidence>
<gene>
    <name evidence="7" type="ORF">AGLY_018112</name>
</gene>
<feature type="domain" description="Myb/SANT-like DNA-binding" evidence="6">
    <location>
        <begin position="8"/>
        <end position="49"/>
    </location>
</feature>
<dbReference type="AlphaFoldDB" id="A0A6G0ST28"/>
<dbReference type="Pfam" id="PF13873">
    <property type="entry name" value="Myb_DNA-bind_5"/>
    <property type="match status" value="1"/>
</dbReference>
<proteinExistence type="predicted"/>
<dbReference type="Proteomes" id="UP000475862">
    <property type="component" value="Unassembled WGS sequence"/>
</dbReference>